<accession>A0A4R8Q7Z6</accession>
<proteinExistence type="predicted"/>
<evidence type="ECO:0000313" key="4">
    <source>
        <dbReference type="Proteomes" id="UP000295083"/>
    </source>
</evidence>
<keyword evidence="4" id="KW-1185">Reference proteome</keyword>
<feature type="transmembrane region" description="Helical" evidence="2">
    <location>
        <begin position="125"/>
        <end position="146"/>
    </location>
</feature>
<evidence type="ECO:0000256" key="1">
    <source>
        <dbReference type="SAM" id="MobiDB-lite"/>
    </source>
</evidence>
<protein>
    <submittedName>
        <fullName evidence="3">Uncharacterized protein</fullName>
    </submittedName>
</protein>
<dbReference type="Proteomes" id="UP000295083">
    <property type="component" value="Unassembled WGS sequence"/>
</dbReference>
<evidence type="ECO:0000256" key="2">
    <source>
        <dbReference type="SAM" id="Phobius"/>
    </source>
</evidence>
<keyword evidence="2" id="KW-0472">Membrane</keyword>
<dbReference type="AlphaFoldDB" id="A0A4R8Q7Z6"/>
<reference evidence="3 4" key="1">
    <citation type="submission" date="2018-11" db="EMBL/GenBank/DDBJ databases">
        <title>Genome sequence and assembly of Colletotrichum spinosum.</title>
        <authorList>
            <person name="Gan P."/>
            <person name="Shirasu K."/>
        </authorList>
    </citation>
    <scope>NUCLEOTIDE SEQUENCE [LARGE SCALE GENOMIC DNA]</scope>
    <source>
        <strain evidence="3 4">CBS 515.97</strain>
    </source>
</reference>
<feature type="region of interest" description="Disordered" evidence="1">
    <location>
        <begin position="58"/>
        <end position="92"/>
    </location>
</feature>
<gene>
    <name evidence="3" type="ORF">C8035_v002567</name>
</gene>
<organism evidence="3 4">
    <name type="scientific">Colletotrichum spinosum</name>
    <dbReference type="NCBI Taxonomy" id="1347390"/>
    <lineage>
        <taxon>Eukaryota</taxon>
        <taxon>Fungi</taxon>
        <taxon>Dikarya</taxon>
        <taxon>Ascomycota</taxon>
        <taxon>Pezizomycotina</taxon>
        <taxon>Sordariomycetes</taxon>
        <taxon>Hypocreomycetidae</taxon>
        <taxon>Glomerellales</taxon>
        <taxon>Glomerellaceae</taxon>
        <taxon>Colletotrichum</taxon>
        <taxon>Colletotrichum orbiculare species complex</taxon>
    </lineage>
</organism>
<dbReference type="EMBL" id="QAPG01000050">
    <property type="protein sequence ID" value="TDZ34741.1"/>
    <property type="molecule type" value="Genomic_DNA"/>
</dbReference>
<comment type="caution">
    <text evidence="3">The sequence shown here is derived from an EMBL/GenBank/DDBJ whole genome shotgun (WGS) entry which is preliminary data.</text>
</comment>
<sequence>MTTSTVLPRFLLPALSPMWRAAVVRATAGRPATAAAALRGNSSVWTIRYASTKPAAGGKGPLILEKPTKFNPPSHGSRLPKKGGPKHYGGQLSGQEVRAQRVRDYPGMMAPEGTWAHWFVNNRTIHLVITLGTLTALAVTSLYLNFKHTSPFKHLLPPGSEFWSHPIDFVQTWIRVLQLHERDRNERAIAMHTRHTDDVAKRQYYRKEHGLDKENPIANLLGMKGEADAEPTLAQDASPVAESVETTPAQGQTKKWLGIF</sequence>
<name>A0A4R8Q7Z6_9PEZI</name>
<evidence type="ECO:0000313" key="3">
    <source>
        <dbReference type="EMBL" id="TDZ34741.1"/>
    </source>
</evidence>
<keyword evidence="2" id="KW-1133">Transmembrane helix</keyword>
<keyword evidence="2" id="KW-0812">Transmembrane</keyword>